<dbReference type="PANTHER" id="PTHR43280">
    <property type="entry name" value="ARAC-FAMILY TRANSCRIPTIONAL REGULATOR"/>
    <property type="match status" value="1"/>
</dbReference>
<dbReference type="OrthoDB" id="9794370at2"/>
<keyword evidence="3" id="KW-0804">Transcription</keyword>
<dbReference type="InterPro" id="IPR011006">
    <property type="entry name" value="CheY-like_superfamily"/>
</dbReference>
<dbReference type="PROSITE" id="PS00041">
    <property type="entry name" value="HTH_ARAC_FAMILY_1"/>
    <property type="match status" value="1"/>
</dbReference>
<feature type="domain" description="HTH araC/xylS-type" evidence="6">
    <location>
        <begin position="435"/>
        <end position="533"/>
    </location>
</feature>
<dbReference type="InterPro" id="IPR018060">
    <property type="entry name" value="HTH_AraC"/>
</dbReference>
<keyword evidence="1" id="KW-0805">Transcription regulation</keyword>
<protein>
    <submittedName>
        <fullName evidence="8">Response regulator</fullName>
    </submittedName>
</protein>
<feature type="domain" description="Response regulatory" evidence="7">
    <location>
        <begin position="4"/>
        <end position="121"/>
    </location>
</feature>
<dbReference type="InterPro" id="IPR020449">
    <property type="entry name" value="Tscrpt_reg_AraC-type_HTH"/>
</dbReference>
<evidence type="ECO:0000256" key="4">
    <source>
        <dbReference type="PROSITE-ProRule" id="PRU00169"/>
    </source>
</evidence>
<dbReference type="Pfam" id="PF12833">
    <property type="entry name" value="HTH_18"/>
    <property type="match status" value="1"/>
</dbReference>
<dbReference type="SMART" id="SM00448">
    <property type="entry name" value="REC"/>
    <property type="match status" value="1"/>
</dbReference>
<dbReference type="RefSeq" id="WP_136373963.1">
    <property type="nucleotide sequence ID" value="NZ_SSOB01000074.1"/>
</dbReference>
<dbReference type="Gene3D" id="1.10.10.60">
    <property type="entry name" value="Homeodomain-like"/>
    <property type="match status" value="2"/>
</dbReference>
<reference evidence="8 9" key="1">
    <citation type="submission" date="2019-04" db="EMBL/GenBank/DDBJ databases">
        <title>Cohnella sp. nov. isolated from preserved vegetables.</title>
        <authorList>
            <person name="Lin S.-Y."/>
            <person name="Hung M.-H."/>
            <person name="Young C.-C."/>
        </authorList>
    </citation>
    <scope>NUCLEOTIDE SEQUENCE [LARGE SCALE GENOMIC DNA]</scope>
    <source>
        <strain evidence="8 9">CC-MHH1044</strain>
    </source>
</reference>
<dbReference type="Pfam" id="PF00072">
    <property type="entry name" value="Response_reg"/>
    <property type="match status" value="1"/>
</dbReference>
<sequence length="536" mass="59746">MTIRVLLADDEPLILKGLRKLLPWEELGVEIVGQACDGDELDEQIRLLRPDVLISDISMPRKSGIDVLRGINEQGLPVKVVFISAYQEFSYAKEAISLGAVEYLIKPIEREQLRAALDKAMSLIREEGEENRRKDKLRRMETRQRTEEKREALSRLASGTLPAGADLYARLEAELRAPFYTVLALELGQLEDASGRWTETERNLVNFAVDNVLGELLAEPGSGAEGGLGTFFAKQERIVVIVPHSEAGRPYELAQDIKAKINDYLKLNVSIGIGLAVRSLGRLAESAQQAEQALDMKYFEGLNKLLPYAAQASAAVAESELYTLRSDVVQSLAERNGKRAQEALHKLLAAVRRTTEGNKGLAVATAFSSVLSIVQELQKSGVALSEEGFDLQGLQTRLGQYETFDSMAQGIGELLGELAEVIGNRTGNRDKMLLARIKQHIERHYADELTLESVAAVAFMNPYYFSAFFKKHTNENFKAYVTEVRMRHATQLLSNTDLLMYEVAEKVGYANARHFSDVFKKTCGMLPNEYRQSLRS</sequence>
<evidence type="ECO:0000259" key="6">
    <source>
        <dbReference type="PROSITE" id="PS01124"/>
    </source>
</evidence>
<dbReference type="CDD" id="cd17536">
    <property type="entry name" value="REC_YesN-like"/>
    <property type="match status" value="1"/>
</dbReference>
<dbReference type="GO" id="GO:0003700">
    <property type="term" value="F:DNA-binding transcription factor activity"/>
    <property type="evidence" value="ECO:0007669"/>
    <property type="project" value="InterPro"/>
</dbReference>
<gene>
    <name evidence="8" type="ORF">E6C55_32310</name>
</gene>
<keyword evidence="2" id="KW-0238">DNA-binding</keyword>
<dbReference type="SUPFAM" id="SSF46689">
    <property type="entry name" value="Homeodomain-like"/>
    <property type="match status" value="2"/>
</dbReference>
<organism evidence="8 9">
    <name type="scientific">Cohnella fermenti</name>
    <dbReference type="NCBI Taxonomy" id="2565925"/>
    <lineage>
        <taxon>Bacteria</taxon>
        <taxon>Bacillati</taxon>
        <taxon>Bacillota</taxon>
        <taxon>Bacilli</taxon>
        <taxon>Bacillales</taxon>
        <taxon>Paenibacillaceae</taxon>
        <taxon>Cohnella</taxon>
    </lineage>
</organism>
<evidence type="ECO:0000256" key="1">
    <source>
        <dbReference type="ARBA" id="ARBA00023015"/>
    </source>
</evidence>
<dbReference type="InterPro" id="IPR018062">
    <property type="entry name" value="HTH_AraC-typ_CS"/>
</dbReference>
<evidence type="ECO:0000256" key="2">
    <source>
        <dbReference type="ARBA" id="ARBA00023125"/>
    </source>
</evidence>
<evidence type="ECO:0000259" key="7">
    <source>
        <dbReference type="PROSITE" id="PS50110"/>
    </source>
</evidence>
<evidence type="ECO:0000256" key="3">
    <source>
        <dbReference type="ARBA" id="ARBA00023163"/>
    </source>
</evidence>
<feature type="modified residue" description="4-aspartylphosphate" evidence="4">
    <location>
        <position position="56"/>
    </location>
</feature>
<keyword evidence="9" id="KW-1185">Reference proteome</keyword>
<dbReference type="GO" id="GO:0043565">
    <property type="term" value="F:sequence-specific DNA binding"/>
    <property type="evidence" value="ECO:0007669"/>
    <property type="project" value="InterPro"/>
</dbReference>
<feature type="region of interest" description="Disordered" evidence="5">
    <location>
        <begin position="131"/>
        <end position="150"/>
    </location>
</feature>
<dbReference type="PROSITE" id="PS01124">
    <property type="entry name" value="HTH_ARAC_FAMILY_2"/>
    <property type="match status" value="1"/>
</dbReference>
<dbReference type="PRINTS" id="PR00032">
    <property type="entry name" value="HTHARAC"/>
</dbReference>
<proteinExistence type="predicted"/>
<dbReference type="PANTHER" id="PTHR43280:SF2">
    <property type="entry name" value="HTH-TYPE TRANSCRIPTIONAL REGULATOR EXSA"/>
    <property type="match status" value="1"/>
</dbReference>
<dbReference type="SUPFAM" id="SSF52172">
    <property type="entry name" value="CheY-like"/>
    <property type="match status" value="1"/>
</dbReference>
<accession>A0A4S4BER4</accession>
<evidence type="ECO:0000313" key="8">
    <source>
        <dbReference type="EMBL" id="THF72686.1"/>
    </source>
</evidence>
<dbReference type="EMBL" id="SSOB01000074">
    <property type="protein sequence ID" value="THF72686.1"/>
    <property type="molecule type" value="Genomic_DNA"/>
</dbReference>
<dbReference type="Pfam" id="PF17853">
    <property type="entry name" value="GGDEF_2"/>
    <property type="match status" value="1"/>
</dbReference>
<evidence type="ECO:0000256" key="5">
    <source>
        <dbReference type="SAM" id="MobiDB-lite"/>
    </source>
</evidence>
<dbReference type="AlphaFoldDB" id="A0A4S4BER4"/>
<dbReference type="InterPro" id="IPR009057">
    <property type="entry name" value="Homeodomain-like_sf"/>
</dbReference>
<dbReference type="SMART" id="SM00342">
    <property type="entry name" value="HTH_ARAC"/>
    <property type="match status" value="1"/>
</dbReference>
<dbReference type="Gene3D" id="3.40.50.2300">
    <property type="match status" value="1"/>
</dbReference>
<comment type="caution">
    <text evidence="8">The sequence shown here is derived from an EMBL/GenBank/DDBJ whole genome shotgun (WGS) entry which is preliminary data.</text>
</comment>
<dbReference type="PROSITE" id="PS50110">
    <property type="entry name" value="RESPONSE_REGULATORY"/>
    <property type="match status" value="1"/>
</dbReference>
<dbReference type="GO" id="GO:0000160">
    <property type="term" value="P:phosphorelay signal transduction system"/>
    <property type="evidence" value="ECO:0007669"/>
    <property type="project" value="InterPro"/>
</dbReference>
<evidence type="ECO:0000313" key="9">
    <source>
        <dbReference type="Proteomes" id="UP000310636"/>
    </source>
</evidence>
<dbReference type="InterPro" id="IPR041522">
    <property type="entry name" value="CdaR_GGDEF"/>
</dbReference>
<dbReference type="InterPro" id="IPR001789">
    <property type="entry name" value="Sig_transdc_resp-reg_receiver"/>
</dbReference>
<dbReference type="Proteomes" id="UP000310636">
    <property type="component" value="Unassembled WGS sequence"/>
</dbReference>
<keyword evidence="4" id="KW-0597">Phosphoprotein</keyword>
<name>A0A4S4BER4_9BACL</name>